<evidence type="ECO:0000259" key="8">
    <source>
        <dbReference type="PROSITE" id="PS50928"/>
    </source>
</evidence>
<feature type="transmembrane region" description="Helical" evidence="7">
    <location>
        <begin position="12"/>
        <end position="30"/>
    </location>
</feature>
<dbReference type="InterPro" id="IPR035906">
    <property type="entry name" value="MetI-like_sf"/>
</dbReference>
<dbReference type="AlphaFoldDB" id="A0A0N1FG75"/>
<keyword evidence="4 7" id="KW-0812">Transmembrane</keyword>
<feature type="transmembrane region" description="Helical" evidence="7">
    <location>
        <begin position="291"/>
        <end position="314"/>
    </location>
</feature>
<dbReference type="RefSeq" id="WP_054208053.1">
    <property type="nucleotide sequence ID" value="NZ_LGSZ01000025.1"/>
</dbReference>
<organism evidence="9 10">
    <name type="scientific">Bosea vaviloviae</name>
    <dbReference type="NCBI Taxonomy" id="1526658"/>
    <lineage>
        <taxon>Bacteria</taxon>
        <taxon>Pseudomonadati</taxon>
        <taxon>Pseudomonadota</taxon>
        <taxon>Alphaproteobacteria</taxon>
        <taxon>Hyphomicrobiales</taxon>
        <taxon>Boseaceae</taxon>
        <taxon>Bosea</taxon>
    </lineage>
</organism>
<dbReference type="Proteomes" id="UP000037822">
    <property type="component" value="Unassembled WGS sequence"/>
</dbReference>
<reference evidence="9 10" key="1">
    <citation type="submission" date="2015-07" db="EMBL/GenBank/DDBJ databases">
        <title>Whole genome sequencing of Bosea vaviloviae isolated from cave pool.</title>
        <authorList>
            <person name="Tan N.E.H."/>
            <person name="Lee Y.P."/>
            <person name="Gan H.M."/>
            <person name="Barton H."/>
            <person name="Savka M.A."/>
        </authorList>
    </citation>
    <scope>NUCLEOTIDE SEQUENCE [LARGE SCALE GENOMIC DNA]</scope>
    <source>
        <strain evidence="9 10">SD260</strain>
    </source>
</reference>
<dbReference type="PANTHER" id="PTHR43163">
    <property type="entry name" value="DIPEPTIDE TRANSPORT SYSTEM PERMEASE PROTEIN DPPB-RELATED"/>
    <property type="match status" value="1"/>
</dbReference>
<comment type="subcellular location">
    <subcellularLocation>
        <location evidence="1 7">Cell membrane</location>
        <topology evidence="1 7">Multi-pass membrane protein</topology>
    </subcellularLocation>
</comment>
<comment type="similarity">
    <text evidence="7">Belongs to the binding-protein-dependent transport system permease family.</text>
</comment>
<evidence type="ECO:0000313" key="10">
    <source>
        <dbReference type="Proteomes" id="UP000037822"/>
    </source>
</evidence>
<evidence type="ECO:0000256" key="6">
    <source>
        <dbReference type="ARBA" id="ARBA00023136"/>
    </source>
</evidence>
<evidence type="ECO:0000256" key="7">
    <source>
        <dbReference type="RuleBase" id="RU363032"/>
    </source>
</evidence>
<name>A0A0N1FG75_9HYPH</name>
<evidence type="ECO:0000256" key="5">
    <source>
        <dbReference type="ARBA" id="ARBA00022989"/>
    </source>
</evidence>
<dbReference type="CDD" id="cd06261">
    <property type="entry name" value="TM_PBP2"/>
    <property type="match status" value="1"/>
</dbReference>
<gene>
    <name evidence="9" type="ORF">AE618_05530</name>
</gene>
<feature type="domain" description="ABC transmembrane type-1" evidence="8">
    <location>
        <begin position="94"/>
        <end position="311"/>
    </location>
</feature>
<evidence type="ECO:0000256" key="2">
    <source>
        <dbReference type="ARBA" id="ARBA00022448"/>
    </source>
</evidence>
<keyword evidence="3" id="KW-1003">Cell membrane</keyword>
<dbReference type="GO" id="GO:0055085">
    <property type="term" value="P:transmembrane transport"/>
    <property type="evidence" value="ECO:0007669"/>
    <property type="project" value="InterPro"/>
</dbReference>
<dbReference type="SUPFAM" id="SSF161098">
    <property type="entry name" value="MetI-like"/>
    <property type="match status" value="1"/>
</dbReference>
<comment type="caution">
    <text evidence="9">The sequence shown here is derived from an EMBL/GenBank/DDBJ whole genome shotgun (WGS) entry which is preliminary data.</text>
</comment>
<evidence type="ECO:0000256" key="3">
    <source>
        <dbReference type="ARBA" id="ARBA00022475"/>
    </source>
</evidence>
<sequence>MLAYILRSLMQGIIVMLAVAFIAFSMFRFVGDPVVNMLGQEATLQDRAELTERLGLNDPVPLQFARFVGDAARGDFGISYRQGRKVSSLILERLPATVELAVLSAIFAFVFGVGLGVYAAIRSDGWIANLVMSLSLIGVSLPTFLIGIGLIYIFAVELRWLPSFGRGDTVALGWWSTGLLTVSGLKSLVMPVLTLGFLQLTLIMRLVRSEMLEVMRTDFIRFARARGIPERRIEFRHALRNTLIPVITIAGVQLGGVIAFAIVTETVFQWPGLGALFVNAVQFVDVPVMSAYLLFVAFVFVLTSLIVDLVYVALDPRLRSGNPAMAK</sequence>
<dbReference type="Pfam" id="PF19300">
    <property type="entry name" value="BPD_transp_1_N"/>
    <property type="match status" value="1"/>
</dbReference>
<dbReference type="PANTHER" id="PTHR43163:SF2">
    <property type="entry name" value="ABC TRANSPORTER PERMEASE PROTEIN"/>
    <property type="match status" value="1"/>
</dbReference>
<evidence type="ECO:0000256" key="4">
    <source>
        <dbReference type="ARBA" id="ARBA00022692"/>
    </source>
</evidence>
<dbReference type="GO" id="GO:0005886">
    <property type="term" value="C:plasma membrane"/>
    <property type="evidence" value="ECO:0007669"/>
    <property type="project" value="UniProtKB-SubCell"/>
</dbReference>
<dbReference type="InterPro" id="IPR000515">
    <property type="entry name" value="MetI-like"/>
</dbReference>
<feature type="transmembrane region" description="Helical" evidence="7">
    <location>
        <begin position="242"/>
        <end position="263"/>
    </location>
</feature>
<protein>
    <submittedName>
        <fullName evidence="9">ABC transporter permease</fullName>
    </submittedName>
</protein>
<evidence type="ECO:0000256" key="1">
    <source>
        <dbReference type="ARBA" id="ARBA00004651"/>
    </source>
</evidence>
<dbReference type="InterPro" id="IPR045621">
    <property type="entry name" value="BPD_transp_1_N"/>
</dbReference>
<feature type="transmembrane region" description="Helical" evidence="7">
    <location>
        <begin position="100"/>
        <end position="121"/>
    </location>
</feature>
<dbReference type="Gene3D" id="1.10.3720.10">
    <property type="entry name" value="MetI-like"/>
    <property type="match status" value="1"/>
</dbReference>
<dbReference type="OrthoDB" id="9807402at2"/>
<evidence type="ECO:0000313" key="9">
    <source>
        <dbReference type="EMBL" id="KPH81869.1"/>
    </source>
</evidence>
<dbReference type="Pfam" id="PF00528">
    <property type="entry name" value="BPD_transp_1"/>
    <property type="match status" value="1"/>
</dbReference>
<dbReference type="PATRIC" id="fig|1526658.3.peg.5496"/>
<keyword evidence="10" id="KW-1185">Reference proteome</keyword>
<accession>A0A0N1FG75</accession>
<feature type="transmembrane region" description="Helical" evidence="7">
    <location>
        <begin position="133"/>
        <end position="155"/>
    </location>
</feature>
<keyword evidence="5 7" id="KW-1133">Transmembrane helix</keyword>
<dbReference type="PROSITE" id="PS50928">
    <property type="entry name" value="ABC_TM1"/>
    <property type="match status" value="1"/>
</dbReference>
<dbReference type="EMBL" id="LGSZ01000025">
    <property type="protein sequence ID" value="KPH81869.1"/>
    <property type="molecule type" value="Genomic_DNA"/>
</dbReference>
<keyword evidence="6 7" id="KW-0472">Membrane</keyword>
<keyword evidence="2 7" id="KW-0813">Transport</keyword>
<proteinExistence type="inferred from homology"/>